<keyword evidence="2" id="KW-1133">Transmembrane helix</keyword>
<dbReference type="RefSeq" id="WP_091461306.1">
    <property type="nucleotide sequence ID" value="NZ_FNPD01000006.1"/>
</dbReference>
<feature type="region of interest" description="Disordered" evidence="1">
    <location>
        <begin position="1059"/>
        <end position="1091"/>
    </location>
</feature>
<feature type="compositionally biased region" description="Low complexity" evidence="1">
    <location>
        <begin position="1075"/>
        <end position="1087"/>
    </location>
</feature>
<evidence type="ECO:0000256" key="2">
    <source>
        <dbReference type="SAM" id="Phobius"/>
    </source>
</evidence>
<proteinExistence type="predicted"/>
<dbReference type="PANTHER" id="PTHR30441:SF8">
    <property type="entry name" value="DUF748 DOMAIN-CONTAINING PROTEIN"/>
    <property type="match status" value="1"/>
</dbReference>
<evidence type="ECO:0000256" key="1">
    <source>
        <dbReference type="SAM" id="MobiDB-lite"/>
    </source>
</evidence>
<dbReference type="AlphaFoldDB" id="A0A1H3FPK8"/>
<protein>
    <submittedName>
        <fullName evidence="3">Translocation and assembly module TamB</fullName>
    </submittedName>
</protein>
<dbReference type="Proteomes" id="UP000199266">
    <property type="component" value="Unassembled WGS sequence"/>
</dbReference>
<feature type="transmembrane region" description="Helical" evidence="2">
    <location>
        <begin position="7"/>
        <end position="26"/>
    </location>
</feature>
<keyword evidence="2" id="KW-0812">Transmembrane</keyword>
<dbReference type="GO" id="GO:0090313">
    <property type="term" value="P:regulation of protein targeting to membrane"/>
    <property type="evidence" value="ECO:0007669"/>
    <property type="project" value="TreeGrafter"/>
</dbReference>
<accession>A0A1H3FPK8</accession>
<evidence type="ECO:0000313" key="3">
    <source>
        <dbReference type="EMBL" id="SDX92815.1"/>
    </source>
</evidence>
<name>A0A1H3FPK8_9BACT</name>
<reference evidence="4" key="1">
    <citation type="submission" date="2016-10" db="EMBL/GenBank/DDBJ databases">
        <authorList>
            <person name="Varghese N."/>
            <person name="Submissions S."/>
        </authorList>
    </citation>
    <scope>NUCLEOTIDE SEQUENCE [LARGE SCALE GENOMIC DNA]</scope>
    <source>
        <strain evidence="4">DSM 13490</strain>
    </source>
</reference>
<gene>
    <name evidence="3" type="ORF">SAMN03080603_01173</name>
</gene>
<dbReference type="PANTHER" id="PTHR30441">
    <property type="entry name" value="DUF748 DOMAIN-CONTAINING PROTEIN"/>
    <property type="match status" value="1"/>
</dbReference>
<dbReference type="InterPro" id="IPR052894">
    <property type="entry name" value="AsmA-related"/>
</dbReference>
<sequence length="1105" mass="117067">MKVQKKHILIGVAAIIVILLLVIANIDVGTGMIREMAPQAAKDAIGADLALGNVSGNPIRGYKLRDVALSKEGEEVLSIKQLDVKPSLFALIGGKVYLDSLVVNEALIDFERTLELVKNFKPSGAGEGLPLETIEVKSSTVKGPFGVIDLRSIEVKPEATTIKAKIDASYNGLPARGDAVISLKEGVAIDEMNLKIAQGEISFSGEIMPELNIEGRAGNIQVEELKLLWPPLEKQKLAGAFGGTIKLSGKLPDIRGEGDLSFEKGTIVGISVERARSDWRYEENTLDFRNIDADVLNGNVHGTLTMILRTLPPHINLSLEGKNLDVGLLSKEFPQLAGKVSGTVDSVKADISGMAMELSGKVALSASKLSVMNQPLQAINIKANIDKGKRIDIDATSRWNEMPLKATGYVDLPAGPFVSMVVSCQKASIDKIKTLVPSLKDLPAKGNASGEVQIKGSLKDVASLSTSGKVWSDVITLLDQEIKSPTVNFEFKENALDIKSFSALWQGAKFHGAGKIVNVTKAPTLDIKGKVEGLNLTSMGQLVPKLEQYELAGTVSSEWHIVGPLSSPDLSLDFNSNRITFSGIAAKGITGSTSLKPLAKDPLSGISAQIKASSVGTTAFPLINDLSASIKGEANKINLTEIKGLLLGGNFNATGQIAIKDKQPALSLTASAKGARLSNLQNLGLTLPIEGLVDFEAKADGLLPDVIIAAKASSPEITVAGFTLTDAALDAEGPWNSLKIKSFNARAGGGALTGSGIIAYDKALSLNFDVQGNNLDLKEISKKLDEANKLNMQGLVNLRATISYDDKGLKGDGEITSPEAGVYGLKASDIKVPFVMKDGTITSQDMKARFYEGSASGKGSITLSNLKWTTSLSVSEANLDPLIHDLFPMEGHITGKAGLQFNGSGTLGKNLEGNGSFNVGSGKVSDFKMVKVIAAAYGKSTIDYKSIQGRFVLDTMALTLLPGTQAYAPKGDPMYTYFGADGMIKYNGNLNLSCYGNLNVQAINALVGGIKGGILSGGESLKSTLEGFLGGLLQGSQTTDFRDVSFNVTGTFKSPKISNLEVSKPVTEETPQGLTQDQTDTQSSQSSPEDVIKKTILERIFNKDN</sequence>
<organism evidence="3 4">
    <name type="scientific">Acetomicrobium thermoterrenum DSM 13490</name>
    <dbReference type="NCBI Taxonomy" id="1120987"/>
    <lineage>
        <taxon>Bacteria</taxon>
        <taxon>Thermotogati</taxon>
        <taxon>Synergistota</taxon>
        <taxon>Synergistia</taxon>
        <taxon>Synergistales</taxon>
        <taxon>Acetomicrobiaceae</taxon>
        <taxon>Acetomicrobium</taxon>
    </lineage>
</organism>
<dbReference type="GO" id="GO:0005886">
    <property type="term" value="C:plasma membrane"/>
    <property type="evidence" value="ECO:0007669"/>
    <property type="project" value="TreeGrafter"/>
</dbReference>
<keyword evidence="4" id="KW-1185">Reference proteome</keyword>
<evidence type="ECO:0000313" key="4">
    <source>
        <dbReference type="Proteomes" id="UP000199266"/>
    </source>
</evidence>
<dbReference type="EMBL" id="FNPD01000006">
    <property type="protein sequence ID" value="SDX92815.1"/>
    <property type="molecule type" value="Genomic_DNA"/>
</dbReference>
<keyword evidence="2" id="KW-0472">Membrane</keyword>